<dbReference type="Proteomes" id="UP001232019">
    <property type="component" value="Chromosome"/>
</dbReference>
<keyword evidence="1" id="KW-0808">Transferase</keyword>
<dbReference type="AlphaFoldDB" id="A0AA49GIX4"/>
<dbReference type="InterPro" id="IPR016181">
    <property type="entry name" value="Acyl_CoA_acyltransferase"/>
</dbReference>
<protein>
    <submittedName>
        <fullName evidence="1">GNAT family N-acetyltransferase</fullName>
        <ecNumber evidence="1">2.3.1.-</ecNumber>
    </submittedName>
</protein>
<name>A0AA49GIX4_9BACT</name>
<gene>
    <name evidence="1" type="ORF">QYS47_27755</name>
</gene>
<proteinExistence type="predicted"/>
<dbReference type="RefSeq" id="WP_322345764.1">
    <property type="nucleotide sequence ID" value="NZ_CP129968.2"/>
</dbReference>
<dbReference type="Gene3D" id="3.40.630.30">
    <property type="match status" value="1"/>
</dbReference>
<accession>A0AA49GIX4</accession>
<organism evidence="1">
    <name type="scientific">Marivirga arenosa</name>
    <dbReference type="NCBI Taxonomy" id="3059076"/>
    <lineage>
        <taxon>Bacteria</taxon>
        <taxon>Pseudomonadati</taxon>
        <taxon>Bacteroidota</taxon>
        <taxon>Cytophagia</taxon>
        <taxon>Cytophagales</taxon>
        <taxon>Marivirgaceae</taxon>
        <taxon>Marivirga</taxon>
    </lineage>
</organism>
<dbReference type="KEGG" id="marp:QYS47_27755"/>
<dbReference type="Pfam" id="PF13527">
    <property type="entry name" value="Acetyltransf_9"/>
    <property type="match status" value="1"/>
</dbReference>
<reference evidence="1" key="1">
    <citation type="submission" date="2023-08" db="EMBL/GenBank/DDBJ databases">
        <title>Comparative genomics and taxonomic characterization of three novel marine species of genus Marivirga.</title>
        <authorList>
            <person name="Muhammad N."/>
            <person name="Kim S.-G."/>
        </authorList>
    </citation>
    <scope>NUCLEOTIDE SEQUENCE</scope>
    <source>
        <strain evidence="1">BKB1-2</strain>
    </source>
</reference>
<dbReference type="SUPFAM" id="SSF55729">
    <property type="entry name" value="Acyl-CoA N-acyltransferases (Nat)"/>
    <property type="match status" value="1"/>
</dbReference>
<dbReference type="GO" id="GO:0016746">
    <property type="term" value="F:acyltransferase activity"/>
    <property type="evidence" value="ECO:0007669"/>
    <property type="project" value="UniProtKB-KW"/>
</dbReference>
<keyword evidence="1" id="KW-0012">Acyltransferase</keyword>
<sequence>MELKKYKPSDELEILELFSLAFGKSMTKEFWEWRYLNNPALKEPLINLMWDKDKLVGHYAVSPVILNIKDEKLLTSLSMTTMTHPEYGGKGIFTDLAENLYQDIYKNNDIQAVWGFPNLNSHYGLIKRLKWNDVSLVHSLRLFSEVFNKYDKVNYRTAYDFSAQHAAKIKENNKGEISVHKDANYLNWRYRDHPDNEYNIIELADADHLEFVVIKIIDSFDSAGAKEVDILEHGYDANPEVINEVISAVLSFLSDKGETVISINTWMPIFDPRHKLLERNKFKPEKPLTFMGYRAFSEKCEVLKYFNSWDLTMGDSDVF</sequence>
<evidence type="ECO:0000313" key="1">
    <source>
        <dbReference type="EMBL" id="WKK80829.2"/>
    </source>
</evidence>
<dbReference type="EMBL" id="CP129968">
    <property type="protein sequence ID" value="WKK80829.2"/>
    <property type="molecule type" value="Genomic_DNA"/>
</dbReference>
<dbReference type="EC" id="2.3.1.-" evidence="1"/>